<accession>A0A419W3P0</accession>
<keyword evidence="3" id="KW-1185">Reference proteome</keyword>
<organism evidence="2 3">
    <name type="scientific">Mangrovibacterium diazotrophicum</name>
    <dbReference type="NCBI Taxonomy" id="1261403"/>
    <lineage>
        <taxon>Bacteria</taxon>
        <taxon>Pseudomonadati</taxon>
        <taxon>Bacteroidota</taxon>
        <taxon>Bacteroidia</taxon>
        <taxon>Marinilabiliales</taxon>
        <taxon>Prolixibacteraceae</taxon>
        <taxon>Mangrovibacterium</taxon>
    </lineage>
</organism>
<comment type="caution">
    <text evidence="2">The sequence shown here is derived from an EMBL/GenBank/DDBJ whole genome shotgun (WGS) entry which is preliminary data.</text>
</comment>
<gene>
    <name evidence="2" type="ORF">BC643_0418</name>
</gene>
<dbReference type="EMBL" id="RAPN01000001">
    <property type="protein sequence ID" value="RKD90082.1"/>
    <property type="molecule type" value="Genomic_DNA"/>
</dbReference>
<dbReference type="InterPro" id="IPR045921">
    <property type="entry name" value="DUF6340"/>
</dbReference>
<evidence type="ECO:0000313" key="3">
    <source>
        <dbReference type="Proteomes" id="UP000283387"/>
    </source>
</evidence>
<protein>
    <recommendedName>
        <fullName evidence="4">Tetratricopeptide repeat protein</fullName>
    </recommendedName>
</protein>
<keyword evidence="1" id="KW-0732">Signal</keyword>
<evidence type="ECO:0000313" key="2">
    <source>
        <dbReference type="EMBL" id="RKD90082.1"/>
    </source>
</evidence>
<reference evidence="2 3" key="1">
    <citation type="submission" date="2018-09" db="EMBL/GenBank/DDBJ databases">
        <title>Genomic Encyclopedia of Archaeal and Bacterial Type Strains, Phase II (KMG-II): from individual species to whole genera.</title>
        <authorList>
            <person name="Goeker M."/>
        </authorList>
    </citation>
    <scope>NUCLEOTIDE SEQUENCE [LARGE SCALE GENOMIC DNA]</scope>
    <source>
        <strain evidence="2 3">DSM 27148</strain>
    </source>
</reference>
<evidence type="ECO:0008006" key="4">
    <source>
        <dbReference type="Google" id="ProtNLM"/>
    </source>
</evidence>
<sequence>MSLLLLLFLFSSCSSSYKTLLIETPRPSVQLLPEEISSLTLVNRGITGDFQNFNEDSLQQYFFTRGFDYDSVVLDSLAADTTLKALGELLFESGRYDVVIPEERYIDRNKAFYLMPESLDWDEVSSLCNTFNTDALLVIERYYNKILTNYSVFATPSGEPQYAKAQIDSKYDAVVKIYDPSRQKIIRQFAVDDTISWQDGDTSTKAIFSRMPTIKECLIQTGIQIALDIDERLSPKWVKESRIYFVINQNDITRMTNFANDHKWQEAYDYWLGYANSEKASVKSKAEFNLALCSEMLGNLDQAIEWANKSYYTKYMQQTQNYLITLKKRKEILKQFQN</sequence>
<feature type="signal peptide" evidence="1">
    <location>
        <begin position="1"/>
        <end position="17"/>
    </location>
</feature>
<name>A0A419W3P0_9BACT</name>
<evidence type="ECO:0000256" key="1">
    <source>
        <dbReference type="SAM" id="SignalP"/>
    </source>
</evidence>
<dbReference type="Pfam" id="PF19867">
    <property type="entry name" value="DUF6340"/>
    <property type="match status" value="1"/>
</dbReference>
<proteinExistence type="predicted"/>
<dbReference type="Proteomes" id="UP000283387">
    <property type="component" value="Unassembled WGS sequence"/>
</dbReference>
<feature type="chain" id="PRO_5019021438" description="Tetratricopeptide repeat protein" evidence="1">
    <location>
        <begin position="18"/>
        <end position="338"/>
    </location>
</feature>
<dbReference type="AlphaFoldDB" id="A0A419W3P0"/>